<dbReference type="EC" id="3.1.1.-" evidence="3"/>
<dbReference type="SUPFAM" id="SSF55826">
    <property type="entry name" value="YbaK/ProRS associated domain"/>
    <property type="match status" value="1"/>
</dbReference>
<dbReference type="AlphaFoldDB" id="A0A7W6RDA7"/>
<dbReference type="InterPro" id="IPR036754">
    <property type="entry name" value="YbaK/aa-tRNA-synt-asso_dom_sf"/>
</dbReference>
<organism evidence="3 4">
    <name type="scientific">Roseospira visakhapatnamensis</name>
    <dbReference type="NCBI Taxonomy" id="390880"/>
    <lineage>
        <taxon>Bacteria</taxon>
        <taxon>Pseudomonadati</taxon>
        <taxon>Pseudomonadota</taxon>
        <taxon>Alphaproteobacteria</taxon>
        <taxon>Rhodospirillales</taxon>
        <taxon>Rhodospirillaceae</taxon>
        <taxon>Roseospira</taxon>
    </lineage>
</organism>
<dbReference type="CDD" id="cd04335">
    <property type="entry name" value="PrdX_deacylase"/>
    <property type="match status" value="1"/>
</dbReference>
<dbReference type="PANTHER" id="PTHR31423:SF3">
    <property type="entry name" value="PROLYL-TRNA SYNTHETASE ASSOCIATED DOMAIN-CONTAINING PROTEIN 1-RELATED"/>
    <property type="match status" value="1"/>
</dbReference>
<evidence type="ECO:0000259" key="2">
    <source>
        <dbReference type="Pfam" id="PF04073"/>
    </source>
</evidence>
<feature type="domain" description="YbaK/aminoacyl-tRNA synthetase-associated" evidence="2">
    <location>
        <begin position="26"/>
        <end position="155"/>
    </location>
</feature>
<name>A0A7W6RDA7_9PROT</name>
<dbReference type="RefSeq" id="WP_184044943.1">
    <property type="nucleotide sequence ID" value="NZ_JACIGK010000014.1"/>
</dbReference>
<keyword evidence="3" id="KW-0378">Hydrolase</keyword>
<sequence length="173" mass="18589">MSLPDACAPLFAHLERLGIATTTTTHPPVRTVGEARATYTLLPGVHCKNLFLKDAKGAVVLVVCPHDRVLDVNRLHRRLGPAVGAKRLSFGKADLLMEVLGVEPGSVTPLALINDRDRRVTVVLDAEMMAAEVANYHPLVNTATTAIRTADLRRFLDSLGHVVHVVDLAAPPG</sequence>
<proteinExistence type="inferred from homology"/>
<dbReference type="Gene3D" id="3.90.960.10">
    <property type="entry name" value="YbaK/aminoacyl-tRNA synthetase-associated domain"/>
    <property type="match status" value="1"/>
</dbReference>
<dbReference type="Proteomes" id="UP000554286">
    <property type="component" value="Unassembled WGS sequence"/>
</dbReference>
<dbReference type="GO" id="GO:0002161">
    <property type="term" value="F:aminoacyl-tRNA deacylase activity"/>
    <property type="evidence" value="ECO:0007669"/>
    <property type="project" value="InterPro"/>
</dbReference>
<comment type="caution">
    <text evidence="3">The sequence shown here is derived from an EMBL/GenBank/DDBJ whole genome shotgun (WGS) entry which is preliminary data.</text>
</comment>
<evidence type="ECO:0000256" key="1">
    <source>
        <dbReference type="ARBA" id="ARBA00010201"/>
    </source>
</evidence>
<evidence type="ECO:0000313" key="4">
    <source>
        <dbReference type="Proteomes" id="UP000554286"/>
    </source>
</evidence>
<dbReference type="FunFam" id="3.90.960.10:FF:000005">
    <property type="entry name" value="Putative prolyl-tRNA synthetase"/>
    <property type="match status" value="1"/>
</dbReference>
<accession>A0A7W6RDA7</accession>
<evidence type="ECO:0000313" key="3">
    <source>
        <dbReference type="EMBL" id="MBB4266471.1"/>
    </source>
</evidence>
<dbReference type="Pfam" id="PF04073">
    <property type="entry name" value="tRNA_edit"/>
    <property type="match status" value="1"/>
</dbReference>
<comment type="similarity">
    <text evidence="1">Belongs to the PRORSD1 family.</text>
</comment>
<gene>
    <name evidence="3" type="ORF">GGD89_002103</name>
</gene>
<keyword evidence="4" id="KW-1185">Reference proteome</keyword>
<dbReference type="PANTHER" id="PTHR31423">
    <property type="entry name" value="YBAK DOMAIN-CONTAINING PROTEIN"/>
    <property type="match status" value="1"/>
</dbReference>
<protein>
    <submittedName>
        <fullName evidence="3">Ala-tRNA(Pro) deacylase</fullName>
        <ecNumber evidence="3">3.1.1.-</ecNumber>
    </submittedName>
</protein>
<reference evidence="3 4" key="1">
    <citation type="submission" date="2020-08" db="EMBL/GenBank/DDBJ databases">
        <title>Genome sequencing of Purple Non-Sulfur Bacteria from various extreme environments.</title>
        <authorList>
            <person name="Mayer M."/>
        </authorList>
    </citation>
    <scope>NUCLEOTIDE SEQUENCE [LARGE SCALE GENOMIC DNA]</scope>
    <source>
        <strain evidence="3 4">JA131</strain>
    </source>
</reference>
<dbReference type="EMBL" id="JACIGK010000014">
    <property type="protein sequence ID" value="MBB4266471.1"/>
    <property type="molecule type" value="Genomic_DNA"/>
</dbReference>
<dbReference type="InterPro" id="IPR007214">
    <property type="entry name" value="YbaK/aa-tRNA-synth-assoc-dom"/>
</dbReference>
<dbReference type="InterPro" id="IPR040285">
    <property type="entry name" value="ProX/PRXD1"/>
</dbReference>